<gene>
    <name evidence="2" type="ORF">SINV_01002</name>
</gene>
<dbReference type="Gene3D" id="3.60.10.10">
    <property type="entry name" value="Endonuclease/exonuclease/phosphatase"/>
    <property type="match status" value="1"/>
</dbReference>
<dbReference type="EMBL" id="GL766439">
    <property type="protein sequence ID" value="EFZ15311.1"/>
    <property type="molecule type" value="Genomic_DNA"/>
</dbReference>
<name>E9IVT6_SOLIN</name>
<reference evidence="2" key="1">
    <citation type="journal article" date="2011" name="Proc. Natl. Acad. Sci. U.S.A.">
        <title>The genome of the fire ant Solenopsis invicta.</title>
        <authorList>
            <person name="Wurm Y."/>
            <person name="Wang J."/>
            <person name="Riba-Grognuz O."/>
            <person name="Corona M."/>
            <person name="Nygaard S."/>
            <person name="Hunt B.G."/>
            <person name="Ingram K.K."/>
            <person name="Falquet L."/>
            <person name="Nipitwattanaphon M."/>
            <person name="Gotzek D."/>
            <person name="Dijkstra M.B."/>
            <person name="Oettler J."/>
            <person name="Comtesse F."/>
            <person name="Shih C.J."/>
            <person name="Wu W.J."/>
            <person name="Yang C.C."/>
            <person name="Thomas J."/>
            <person name="Beaudoing E."/>
            <person name="Pradervand S."/>
            <person name="Flegel V."/>
            <person name="Cook E.D."/>
            <person name="Fabbretti R."/>
            <person name="Stockinger H."/>
            <person name="Long L."/>
            <person name="Farmerie W.G."/>
            <person name="Oakey J."/>
            <person name="Boomsma J.J."/>
            <person name="Pamilo P."/>
            <person name="Yi S.V."/>
            <person name="Heinze J."/>
            <person name="Goodisman M.A."/>
            <person name="Farinelli L."/>
            <person name="Harshman K."/>
            <person name="Hulo N."/>
            <person name="Cerutti L."/>
            <person name="Xenarios I."/>
            <person name="Shoemaker D."/>
            <person name="Keller L."/>
        </authorList>
    </citation>
    <scope>NUCLEOTIDE SEQUENCE [LARGE SCALE GENOMIC DNA]</scope>
</reference>
<accession>E9IVT6</accession>
<dbReference type="AlphaFoldDB" id="E9IVT6"/>
<dbReference type="HOGENOM" id="CLU_2695007_0_0_1"/>
<organism>
    <name type="scientific">Solenopsis invicta</name>
    <name type="common">Red imported fire ant</name>
    <name type="synonym">Solenopsis wagneri</name>
    <dbReference type="NCBI Taxonomy" id="13686"/>
    <lineage>
        <taxon>Eukaryota</taxon>
        <taxon>Metazoa</taxon>
        <taxon>Ecdysozoa</taxon>
        <taxon>Arthropoda</taxon>
        <taxon>Hexapoda</taxon>
        <taxon>Insecta</taxon>
        <taxon>Pterygota</taxon>
        <taxon>Neoptera</taxon>
        <taxon>Endopterygota</taxon>
        <taxon>Hymenoptera</taxon>
        <taxon>Apocrita</taxon>
        <taxon>Aculeata</taxon>
        <taxon>Formicoidea</taxon>
        <taxon>Formicidae</taxon>
        <taxon>Myrmicinae</taxon>
        <taxon>Solenopsis</taxon>
    </lineage>
</organism>
<evidence type="ECO:0000256" key="1">
    <source>
        <dbReference type="SAM" id="MobiDB-lite"/>
    </source>
</evidence>
<sequence>TEREGGRIGEDEEGGVEQGKRSSKDEKGDEDEWTYTGGKRGTVIDYVIGNEETRRKVEKMKMEDWVDSDYQPIT</sequence>
<feature type="compositionally biased region" description="Basic and acidic residues" evidence="1">
    <location>
        <begin position="18"/>
        <end position="27"/>
    </location>
</feature>
<evidence type="ECO:0000313" key="2">
    <source>
        <dbReference type="EMBL" id="EFZ15311.1"/>
    </source>
</evidence>
<dbReference type="InterPro" id="IPR036691">
    <property type="entry name" value="Endo/exonu/phosph_ase_sf"/>
</dbReference>
<feature type="non-terminal residue" evidence="2">
    <location>
        <position position="1"/>
    </location>
</feature>
<feature type="region of interest" description="Disordered" evidence="1">
    <location>
        <begin position="1"/>
        <end position="39"/>
    </location>
</feature>
<protein>
    <submittedName>
        <fullName evidence="2">Uncharacterized protein</fullName>
    </submittedName>
</protein>
<feature type="non-terminal residue" evidence="2">
    <location>
        <position position="74"/>
    </location>
</feature>
<proteinExistence type="predicted"/>